<evidence type="ECO:0000313" key="3">
    <source>
        <dbReference type="Proteomes" id="UP000254978"/>
    </source>
</evidence>
<feature type="compositionally biased region" description="Basic and acidic residues" evidence="1">
    <location>
        <begin position="202"/>
        <end position="212"/>
    </location>
</feature>
<proteinExistence type="predicted"/>
<feature type="compositionally biased region" description="Basic and acidic residues" evidence="1">
    <location>
        <begin position="182"/>
        <end position="194"/>
    </location>
</feature>
<gene>
    <name evidence="2" type="ORF">NCTC10821_03636</name>
</gene>
<evidence type="ECO:0000313" key="2">
    <source>
        <dbReference type="EMBL" id="STZ60098.1"/>
    </source>
</evidence>
<evidence type="ECO:0000256" key="1">
    <source>
        <dbReference type="SAM" id="MobiDB-lite"/>
    </source>
</evidence>
<feature type="compositionally biased region" description="Low complexity" evidence="1">
    <location>
        <begin position="169"/>
        <end position="181"/>
    </location>
</feature>
<accession>A0A378TH26</accession>
<keyword evidence="3" id="KW-1185">Reference proteome</keyword>
<feature type="region of interest" description="Disordered" evidence="1">
    <location>
        <begin position="156"/>
        <end position="213"/>
    </location>
</feature>
<organism evidence="2 3">
    <name type="scientific">Mycolicibacterium tokaiense</name>
    <dbReference type="NCBI Taxonomy" id="39695"/>
    <lineage>
        <taxon>Bacteria</taxon>
        <taxon>Bacillati</taxon>
        <taxon>Actinomycetota</taxon>
        <taxon>Actinomycetes</taxon>
        <taxon>Mycobacteriales</taxon>
        <taxon>Mycobacteriaceae</taxon>
        <taxon>Mycolicibacterium</taxon>
    </lineage>
</organism>
<protein>
    <submittedName>
        <fullName evidence="2">Uncharacterized protein</fullName>
    </submittedName>
</protein>
<sequence>MMVGMLDELYRARPEEFTALRASLAAEANKRGDTAAAAALKAARKPTTAAWVINTLVHQDPGVRERLRELTGALRDAHAAMDGEQIRALSARQRALVGELTTQALRAAQVSRPSAALRDDVTSTLQAAIADPEVADRLGTLVKAEQWSGFGVGMSTAKAPAAKKPPRNAPARAKTAPPRTADPTDHRRREREQTRAQMTEARQTKRDADEQLRRRHTDLAAARTAHDEAQRRLRAAEKTLQDAERAYADAEAAGLTAAARIVELRERLEQLRR</sequence>
<dbReference type="EMBL" id="UGQT01000001">
    <property type="protein sequence ID" value="STZ60098.1"/>
    <property type="molecule type" value="Genomic_DNA"/>
</dbReference>
<dbReference type="AlphaFoldDB" id="A0A378TH26"/>
<dbReference type="Proteomes" id="UP000254978">
    <property type="component" value="Unassembled WGS sequence"/>
</dbReference>
<reference evidence="2 3" key="1">
    <citation type="submission" date="2018-06" db="EMBL/GenBank/DDBJ databases">
        <authorList>
            <consortium name="Pathogen Informatics"/>
            <person name="Doyle S."/>
        </authorList>
    </citation>
    <scope>NUCLEOTIDE SEQUENCE [LARGE SCALE GENOMIC DNA]</scope>
    <source>
        <strain evidence="2 3">NCTC10821</strain>
    </source>
</reference>
<name>A0A378TH26_9MYCO</name>